<dbReference type="SUPFAM" id="SSF109640">
    <property type="entry name" value="KRAB domain (Kruppel-associated box)"/>
    <property type="match status" value="1"/>
</dbReference>
<comment type="caution">
    <text evidence="3">The sequence shown here is derived from an EMBL/GenBank/DDBJ whole genome shotgun (WGS) entry which is preliminary data.</text>
</comment>
<feature type="compositionally biased region" description="Low complexity" evidence="1">
    <location>
        <begin position="1"/>
        <end position="15"/>
    </location>
</feature>
<feature type="region of interest" description="Disordered" evidence="1">
    <location>
        <begin position="1"/>
        <end position="35"/>
    </location>
</feature>
<reference evidence="3 4" key="1">
    <citation type="journal article" date="2024" name="Proc. Natl. Acad. Sci. U.S.A.">
        <title>The genetic regulatory architecture and epigenomic basis for age-related changes in rattlesnake venom.</title>
        <authorList>
            <person name="Hogan M.P."/>
            <person name="Holding M.L."/>
            <person name="Nystrom G.S."/>
            <person name="Colston T.J."/>
            <person name="Bartlett D.A."/>
            <person name="Mason A.J."/>
            <person name="Ellsworth S.A."/>
            <person name="Rautsaw R.M."/>
            <person name="Lawrence K.C."/>
            <person name="Strickland J.L."/>
            <person name="He B."/>
            <person name="Fraser P."/>
            <person name="Margres M.J."/>
            <person name="Gilbert D.M."/>
            <person name="Gibbs H.L."/>
            <person name="Parkinson C.L."/>
            <person name="Rokyta D.R."/>
        </authorList>
    </citation>
    <scope>NUCLEOTIDE SEQUENCE [LARGE SCALE GENOMIC DNA]</scope>
    <source>
        <strain evidence="3">DRR0105</strain>
    </source>
</reference>
<feature type="region of interest" description="Disordered" evidence="1">
    <location>
        <begin position="146"/>
        <end position="178"/>
    </location>
</feature>
<accession>A0AAW1BUX4</accession>
<dbReference type="InterPro" id="IPR001909">
    <property type="entry name" value="KRAB"/>
</dbReference>
<dbReference type="SMART" id="SM00349">
    <property type="entry name" value="KRAB"/>
    <property type="match status" value="1"/>
</dbReference>
<dbReference type="EMBL" id="JAOTOJ010000002">
    <property type="protein sequence ID" value="KAK9405656.1"/>
    <property type="molecule type" value="Genomic_DNA"/>
</dbReference>
<evidence type="ECO:0000259" key="2">
    <source>
        <dbReference type="PROSITE" id="PS50805"/>
    </source>
</evidence>
<sequence length="415" mass="44860">METTKTSSGSESWEGGSPGSHVPLPPLCMHGPGREGIKAPDALRCLQEEHQDRQKESRKLSVEFVDSPPLCGGAEGLTETLLQDVVYFEEVAVYFSKEEWSQLDPAQKALHGDVMLENSRNLASLGFNGQENKNCKEECQMIHSKEGKGKFSDQIQSKSDETKKSQSGMKKSIPRRDKPATCRTCLGVRRGGGEFMRLAPGIPGDCFPFTWDARHQATKTSSGSESWEGGSPGSHVPLPPLCMHGPGREEIKAPDALRCLQEEHQDRQKGRLLVLARAGCQQVYLDRRRASNSLLPTGKCRPGEALNDDISEGRLSSGGTGGVQEGANNTVTGSLASRARQHCGDQQHSGGCGSTQVGLSVGGGSSGWLPCLPTSASQGSTTCWRQVISRDGQQRYWALATSCSWHLQLLEALKS</sequence>
<name>A0AAW1BUX4_CROAD</name>
<protein>
    <submittedName>
        <fullName evidence="3">Zinc finger protein</fullName>
    </submittedName>
</protein>
<evidence type="ECO:0000313" key="4">
    <source>
        <dbReference type="Proteomes" id="UP001474421"/>
    </source>
</evidence>
<evidence type="ECO:0000256" key="1">
    <source>
        <dbReference type="SAM" id="MobiDB-lite"/>
    </source>
</evidence>
<dbReference type="PANTHER" id="PTHR23232">
    <property type="entry name" value="KRAB DOMAIN C2H2 ZINC FINGER"/>
    <property type="match status" value="1"/>
</dbReference>
<dbReference type="CDD" id="cd07765">
    <property type="entry name" value="KRAB_A-box"/>
    <property type="match status" value="1"/>
</dbReference>
<dbReference type="AlphaFoldDB" id="A0AAW1BUX4"/>
<dbReference type="PROSITE" id="PS50805">
    <property type="entry name" value="KRAB"/>
    <property type="match status" value="1"/>
</dbReference>
<dbReference type="PANTHER" id="PTHR23232:SF163">
    <property type="entry name" value="ZINC FINGER PROTEIN 589"/>
    <property type="match status" value="1"/>
</dbReference>
<keyword evidence="4" id="KW-1185">Reference proteome</keyword>
<organism evidence="3 4">
    <name type="scientific">Crotalus adamanteus</name>
    <name type="common">Eastern diamondback rattlesnake</name>
    <dbReference type="NCBI Taxonomy" id="8729"/>
    <lineage>
        <taxon>Eukaryota</taxon>
        <taxon>Metazoa</taxon>
        <taxon>Chordata</taxon>
        <taxon>Craniata</taxon>
        <taxon>Vertebrata</taxon>
        <taxon>Euteleostomi</taxon>
        <taxon>Lepidosauria</taxon>
        <taxon>Squamata</taxon>
        <taxon>Bifurcata</taxon>
        <taxon>Unidentata</taxon>
        <taxon>Episquamata</taxon>
        <taxon>Toxicofera</taxon>
        <taxon>Serpentes</taxon>
        <taxon>Colubroidea</taxon>
        <taxon>Viperidae</taxon>
        <taxon>Crotalinae</taxon>
        <taxon>Crotalus</taxon>
    </lineage>
</organism>
<feature type="region of interest" description="Disordered" evidence="1">
    <location>
        <begin position="295"/>
        <end position="329"/>
    </location>
</feature>
<gene>
    <name evidence="3" type="ORF">NXF25_004430</name>
</gene>
<dbReference type="InterPro" id="IPR036051">
    <property type="entry name" value="KRAB_dom_sf"/>
</dbReference>
<dbReference type="GO" id="GO:0006355">
    <property type="term" value="P:regulation of DNA-templated transcription"/>
    <property type="evidence" value="ECO:0007669"/>
    <property type="project" value="InterPro"/>
</dbReference>
<proteinExistence type="predicted"/>
<dbReference type="Proteomes" id="UP001474421">
    <property type="component" value="Unassembled WGS sequence"/>
</dbReference>
<dbReference type="InterPro" id="IPR050169">
    <property type="entry name" value="Krueppel_C2H2_ZnF"/>
</dbReference>
<dbReference type="Gene3D" id="6.10.140.140">
    <property type="match status" value="1"/>
</dbReference>
<dbReference type="Pfam" id="PF01352">
    <property type="entry name" value="KRAB"/>
    <property type="match status" value="1"/>
</dbReference>
<feature type="domain" description="KRAB" evidence="2">
    <location>
        <begin position="86"/>
        <end position="163"/>
    </location>
</feature>
<evidence type="ECO:0000313" key="3">
    <source>
        <dbReference type="EMBL" id="KAK9405656.1"/>
    </source>
</evidence>